<organism evidence="1 2">
    <name type="scientific">Elysia marginata</name>
    <dbReference type="NCBI Taxonomy" id="1093978"/>
    <lineage>
        <taxon>Eukaryota</taxon>
        <taxon>Metazoa</taxon>
        <taxon>Spiralia</taxon>
        <taxon>Lophotrochozoa</taxon>
        <taxon>Mollusca</taxon>
        <taxon>Gastropoda</taxon>
        <taxon>Heterobranchia</taxon>
        <taxon>Euthyneura</taxon>
        <taxon>Panpulmonata</taxon>
        <taxon>Sacoglossa</taxon>
        <taxon>Placobranchoidea</taxon>
        <taxon>Plakobranchidae</taxon>
        <taxon>Elysia</taxon>
    </lineage>
</organism>
<comment type="caution">
    <text evidence="1">The sequence shown here is derived from an EMBL/GenBank/DDBJ whole genome shotgun (WGS) entry which is preliminary data.</text>
</comment>
<protein>
    <submittedName>
        <fullName evidence="1">Uncharacterized protein</fullName>
    </submittedName>
</protein>
<proteinExistence type="predicted"/>
<name>A0AAV4IRT2_9GAST</name>
<accession>A0AAV4IRT2</accession>
<dbReference type="EMBL" id="BMAT01013427">
    <property type="protein sequence ID" value="GFS12901.1"/>
    <property type="molecule type" value="Genomic_DNA"/>
</dbReference>
<reference evidence="1 2" key="1">
    <citation type="journal article" date="2021" name="Elife">
        <title>Chloroplast acquisition without the gene transfer in kleptoplastic sea slugs, Plakobranchus ocellatus.</title>
        <authorList>
            <person name="Maeda T."/>
            <person name="Takahashi S."/>
            <person name="Yoshida T."/>
            <person name="Shimamura S."/>
            <person name="Takaki Y."/>
            <person name="Nagai Y."/>
            <person name="Toyoda A."/>
            <person name="Suzuki Y."/>
            <person name="Arimoto A."/>
            <person name="Ishii H."/>
            <person name="Satoh N."/>
            <person name="Nishiyama T."/>
            <person name="Hasebe M."/>
            <person name="Maruyama T."/>
            <person name="Minagawa J."/>
            <person name="Obokata J."/>
            <person name="Shigenobu S."/>
        </authorList>
    </citation>
    <scope>NUCLEOTIDE SEQUENCE [LARGE SCALE GENOMIC DNA]</scope>
</reference>
<evidence type="ECO:0000313" key="1">
    <source>
        <dbReference type="EMBL" id="GFS12901.1"/>
    </source>
</evidence>
<evidence type="ECO:0000313" key="2">
    <source>
        <dbReference type="Proteomes" id="UP000762676"/>
    </source>
</evidence>
<keyword evidence="2" id="KW-1185">Reference proteome</keyword>
<dbReference type="Proteomes" id="UP000762676">
    <property type="component" value="Unassembled WGS sequence"/>
</dbReference>
<sequence length="94" mass="10238">MFQFIIQYSRHCMLACLGPMAWRGLNGGKGRRERASVGLTGQRTVTSSADRGSSLIILPLVPASPYLSNKLKLAHTVSVCYEPTHPPILTLGLE</sequence>
<gene>
    <name evidence="1" type="ORF">ElyMa_006709000</name>
</gene>
<dbReference type="AlphaFoldDB" id="A0AAV4IRT2"/>